<dbReference type="PROSITE" id="PS51819">
    <property type="entry name" value="VOC"/>
    <property type="match status" value="1"/>
</dbReference>
<evidence type="ECO:0000259" key="1">
    <source>
        <dbReference type="PROSITE" id="PS51819"/>
    </source>
</evidence>
<dbReference type="InterPro" id="IPR037523">
    <property type="entry name" value="VOC_core"/>
</dbReference>
<keyword evidence="3" id="KW-1185">Reference proteome</keyword>
<dbReference type="InterPro" id="IPR041581">
    <property type="entry name" value="Glyoxalase_6"/>
</dbReference>
<evidence type="ECO:0000313" key="2">
    <source>
        <dbReference type="EMBL" id="QSB17250.1"/>
    </source>
</evidence>
<dbReference type="AlphaFoldDB" id="A0A895YT09"/>
<proteinExistence type="predicted"/>
<dbReference type="PANTHER" id="PTHR35908">
    <property type="entry name" value="HYPOTHETICAL FUSION PROTEIN"/>
    <property type="match status" value="1"/>
</dbReference>
<dbReference type="SUPFAM" id="SSF54593">
    <property type="entry name" value="Glyoxalase/Bleomycin resistance protein/Dihydroxybiphenyl dioxygenase"/>
    <property type="match status" value="1"/>
</dbReference>
<sequence length="82" mass="9062">MATRTQSIDWSILAFTAEPKIGKNRMHVDIHVTDAVAEVARLRGLGAQILVEPHDDDGWFTTVLADPEGNEFCVLVPPPEHD</sequence>
<dbReference type="Gene3D" id="3.10.180.10">
    <property type="entry name" value="2,3-Dihydroxybiphenyl 1,2-Dioxygenase, domain 1"/>
    <property type="match status" value="1"/>
</dbReference>
<organism evidence="2 3">
    <name type="scientific">Natronosporangium hydrolyticum</name>
    <dbReference type="NCBI Taxonomy" id="2811111"/>
    <lineage>
        <taxon>Bacteria</taxon>
        <taxon>Bacillati</taxon>
        <taxon>Actinomycetota</taxon>
        <taxon>Actinomycetes</taxon>
        <taxon>Micromonosporales</taxon>
        <taxon>Micromonosporaceae</taxon>
        <taxon>Natronosporangium</taxon>
    </lineage>
</organism>
<accession>A0A895YT09</accession>
<name>A0A895YT09_9ACTN</name>
<feature type="domain" description="VOC" evidence="1">
    <location>
        <begin position="1"/>
        <end position="77"/>
    </location>
</feature>
<dbReference type="KEGG" id="nhy:JQS43_11535"/>
<dbReference type="EMBL" id="CP070499">
    <property type="protein sequence ID" value="QSB17250.1"/>
    <property type="molecule type" value="Genomic_DNA"/>
</dbReference>
<evidence type="ECO:0000313" key="3">
    <source>
        <dbReference type="Proteomes" id="UP000662857"/>
    </source>
</evidence>
<reference evidence="2" key="1">
    <citation type="submission" date="2021-02" db="EMBL/GenBank/DDBJ databases">
        <title>Natrosporangium hydrolyticum gen. nov., sp. nov, a haloalkaliphilic actinobacterium from a soda solonchak soil.</title>
        <authorList>
            <person name="Sorokin D.Y."/>
            <person name="Khijniak T.V."/>
            <person name="Zakharycheva A.P."/>
            <person name="Boueva O.V."/>
            <person name="Ariskina E.V."/>
            <person name="Hahnke R.L."/>
            <person name="Bunk B."/>
            <person name="Sproer C."/>
            <person name="Schumann P."/>
            <person name="Evtushenko L.I."/>
            <person name="Kublanov I.V."/>
        </authorList>
    </citation>
    <scope>NUCLEOTIDE SEQUENCE</scope>
    <source>
        <strain evidence="2">DSM 106523</strain>
    </source>
</reference>
<dbReference type="Proteomes" id="UP000662857">
    <property type="component" value="Chromosome"/>
</dbReference>
<dbReference type="Pfam" id="PF18029">
    <property type="entry name" value="Glyoxalase_6"/>
    <property type="match status" value="1"/>
</dbReference>
<gene>
    <name evidence="2" type="ORF">JQS43_11535</name>
</gene>
<protein>
    <recommendedName>
        <fullName evidence="1">VOC domain-containing protein</fullName>
    </recommendedName>
</protein>
<dbReference type="PANTHER" id="PTHR35908:SF1">
    <property type="entry name" value="CONSERVED PROTEIN"/>
    <property type="match status" value="1"/>
</dbReference>
<dbReference type="InterPro" id="IPR029068">
    <property type="entry name" value="Glyas_Bleomycin-R_OHBP_Dase"/>
</dbReference>